<evidence type="ECO:0000256" key="4">
    <source>
        <dbReference type="ARBA" id="ARBA00022679"/>
    </source>
</evidence>
<keyword evidence="4 13" id="KW-0808">Transferase</keyword>
<evidence type="ECO:0000313" key="13">
    <source>
        <dbReference type="EMBL" id="SSD62218.1"/>
    </source>
</evidence>
<dbReference type="Gene3D" id="3.90.550.20">
    <property type="match status" value="1"/>
</dbReference>
<protein>
    <submittedName>
        <fullName evidence="13">Related to Putative glycosyltransferase HOC1</fullName>
    </submittedName>
</protein>
<dbReference type="GO" id="GO:0000009">
    <property type="term" value="F:alpha-1,6-mannosyltransferase activity"/>
    <property type="evidence" value="ECO:0007669"/>
    <property type="project" value="InterPro"/>
</dbReference>
<keyword evidence="3" id="KW-0328">Glycosyltransferase</keyword>
<dbReference type="PANTHER" id="PTHR31834:SF11">
    <property type="entry name" value="GLYCOSYLTRANSFERASE HOC1-RELATED"/>
    <property type="match status" value="1"/>
</dbReference>
<sequence length="424" mass="49199">MGIKGHRTTHITTSSSSPTSSSRNNLVRVSKRGFNVRKFAIFIILPLVIFLFLIFRYATSGTPTDLQTLLQNLPKEIAQTINTAASKQEQDQELLQQFEKLTQELKRKNDEQMKHFDRQRTILEKKIHDLKQPPATASIREKLSWVYDYESTQKFPAFIWQTWPYSDADERLDENLRAYERSWGDKNPGFVHEIINDDTATALVQYFYNSIPEVVDTYNSLPSPMLKADFFKFLILFVRGGVFADMDSNPIQPVPNWIPENVFPREVGLVVGIEMDALKPDWKNKYLRRLQFGSYVIQCKPKHPIIREVIVKIVEITTSRKKEGDLKVNLRNDLNIMSWTGSGLFTDVIMTYFNDYVQSDIFYKVTWKDFHKLKVPKLIGDVLVFPQFSFNAPEIVDVEDPNKALYFVQHDGMKSWKAAPRVQG</sequence>
<evidence type="ECO:0000256" key="9">
    <source>
        <dbReference type="ARBA" id="ARBA00023136"/>
    </source>
</evidence>
<evidence type="ECO:0000313" key="14">
    <source>
        <dbReference type="Proteomes" id="UP000262825"/>
    </source>
</evidence>
<dbReference type="InterPro" id="IPR007577">
    <property type="entry name" value="GlycoTrfase_DXD_sugar-bd_CS"/>
</dbReference>
<keyword evidence="5 12" id="KW-0812">Transmembrane</keyword>
<evidence type="ECO:0000256" key="11">
    <source>
        <dbReference type="SAM" id="MobiDB-lite"/>
    </source>
</evidence>
<evidence type="ECO:0000256" key="10">
    <source>
        <dbReference type="SAM" id="Coils"/>
    </source>
</evidence>
<dbReference type="InterPro" id="IPR039367">
    <property type="entry name" value="Och1-like"/>
</dbReference>
<feature type="region of interest" description="Disordered" evidence="11">
    <location>
        <begin position="1"/>
        <end position="24"/>
    </location>
</feature>
<dbReference type="AlphaFoldDB" id="A0A376BBZ7"/>
<evidence type="ECO:0000256" key="6">
    <source>
        <dbReference type="ARBA" id="ARBA00022968"/>
    </source>
</evidence>
<reference evidence="14" key="1">
    <citation type="submission" date="2018-06" db="EMBL/GenBank/DDBJ databases">
        <authorList>
            <person name="Guldener U."/>
        </authorList>
    </citation>
    <scope>NUCLEOTIDE SEQUENCE [LARGE SCALE GENOMIC DNA]</scope>
    <source>
        <strain evidence="14">UTAD17</strain>
    </source>
</reference>
<feature type="coiled-coil region" evidence="10">
    <location>
        <begin position="84"/>
        <end position="115"/>
    </location>
</feature>
<keyword evidence="7 12" id="KW-1133">Transmembrane helix</keyword>
<dbReference type="VEuPathDB" id="FungiDB:SCODWIG_03980"/>
<dbReference type="GO" id="GO:0000136">
    <property type="term" value="C:mannan polymerase complex"/>
    <property type="evidence" value="ECO:0007669"/>
    <property type="project" value="TreeGrafter"/>
</dbReference>
<dbReference type="SUPFAM" id="SSF53448">
    <property type="entry name" value="Nucleotide-diphospho-sugar transferases"/>
    <property type="match status" value="1"/>
</dbReference>
<evidence type="ECO:0000256" key="12">
    <source>
        <dbReference type="SAM" id="Phobius"/>
    </source>
</evidence>
<gene>
    <name evidence="13" type="ORF">SCODWIG_03980</name>
</gene>
<keyword evidence="10" id="KW-0175">Coiled coil</keyword>
<comment type="subcellular location">
    <subcellularLocation>
        <location evidence="1">Golgi apparatus membrane</location>
        <topology evidence="1">Single-pass type II membrane protein</topology>
    </subcellularLocation>
</comment>
<accession>A0A376BBZ7</accession>
<keyword evidence="9 12" id="KW-0472">Membrane</keyword>
<evidence type="ECO:0000256" key="3">
    <source>
        <dbReference type="ARBA" id="ARBA00022676"/>
    </source>
</evidence>
<evidence type="ECO:0000256" key="5">
    <source>
        <dbReference type="ARBA" id="ARBA00022692"/>
    </source>
</evidence>
<comment type="similarity">
    <text evidence="2">Belongs to the glycosyltransferase 32 family.</text>
</comment>
<keyword evidence="6" id="KW-0735">Signal-anchor</keyword>
<evidence type="ECO:0000256" key="1">
    <source>
        <dbReference type="ARBA" id="ARBA00004323"/>
    </source>
</evidence>
<keyword evidence="14" id="KW-1185">Reference proteome</keyword>
<evidence type="ECO:0000256" key="2">
    <source>
        <dbReference type="ARBA" id="ARBA00009003"/>
    </source>
</evidence>
<dbReference type="EMBL" id="UFAJ01001273">
    <property type="protein sequence ID" value="SSD62218.1"/>
    <property type="molecule type" value="Genomic_DNA"/>
</dbReference>
<proteinExistence type="inferred from homology"/>
<dbReference type="Pfam" id="PF04488">
    <property type="entry name" value="Gly_transf_sug"/>
    <property type="match status" value="1"/>
</dbReference>
<dbReference type="GO" id="GO:0006487">
    <property type="term" value="P:protein N-linked glycosylation"/>
    <property type="evidence" value="ECO:0007669"/>
    <property type="project" value="TreeGrafter"/>
</dbReference>
<dbReference type="Proteomes" id="UP000262825">
    <property type="component" value="Unassembled WGS sequence"/>
</dbReference>
<feature type="transmembrane region" description="Helical" evidence="12">
    <location>
        <begin position="39"/>
        <end position="58"/>
    </location>
</feature>
<keyword evidence="8" id="KW-0333">Golgi apparatus</keyword>
<organism evidence="13 14">
    <name type="scientific">Saccharomycodes ludwigii</name>
    <dbReference type="NCBI Taxonomy" id="36035"/>
    <lineage>
        <taxon>Eukaryota</taxon>
        <taxon>Fungi</taxon>
        <taxon>Dikarya</taxon>
        <taxon>Ascomycota</taxon>
        <taxon>Saccharomycotina</taxon>
        <taxon>Saccharomycetes</taxon>
        <taxon>Saccharomycodales</taxon>
        <taxon>Saccharomycodaceae</taxon>
        <taxon>Saccharomycodes</taxon>
    </lineage>
</organism>
<evidence type="ECO:0000256" key="7">
    <source>
        <dbReference type="ARBA" id="ARBA00022989"/>
    </source>
</evidence>
<feature type="compositionally biased region" description="Low complexity" evidence="11">
    <location>
        <begin position="10"/>
        <end position="22"/>
    </location>
</feature>
<name>A0A376BBZ7_9ASCO</name>
<dbReference type="InterPro" id="IPR029044">
    <property type="entry name" value="Nucleotide-diphossugar_trans"/>
</dbReference>
<dbReference type="PANTHER" id="PTHR31834">
    <property type="entry name" value="INITIATION-SPECIFIC ALPHA-1,6-MANNOSYLTRANSFERASE"/>
    <property type="match status" value="1"/>
</dbReference>
<dbReference type="FunFam" id="3.90.550.20:FF:000002">
    <property type="entry name" value="Initiation-specific alpha-1,6-mannosyltransferase"/>
    <property type="match status" value="1"/>
</dbReference>
<evidence type="ECO:0000256" key="8">
    <source>
        <dbReference type="ARBA" id="ARBA00023034"/>
    </source>
</evidence>